<sequence length="759" mass="83253">MSRPSLSFSLVLPGLALGCAAPALAAPVAHAPGVAAKATTETISVVSRSRNARRAERIQHTAASVSLLSAARLEARAIVSTRQLANLTPNLYQPRATVGYSNANYFIRGIGELDPQGEPSVGTYIDGVYLPRTIGTMQELLDIDAIEIDRGPVGFTTGHQAEGGAVRIDTMLPDDRRRLIAQAGYGTFNEWSTGVVVSGPLVRDRVYASLAVSHHASDGFDRNVTLERRVNDIDYTQARGKLRFTPTEDLDIVLAFDGTADGSTNRGYGSLLAADRYALASSIYPKNNYSEAGFTGTVTNHFGAHWILRSISAVRGYDDRGAYDNTGDLYARTSQLLYYRDRSYSQELRATGQWDRLTFVGGVYGFYEDWLTQRWANNVSRYTVDPRQTVYMPVYANIDQINRNAAIFGQARYRLTQRLTATVGLRWNFENHGNAETLSYLASTQTHTVAWPAALGVLYNASPAAVAWRANAHGSWEQLLPKGSLEYQITPRVLGYATISQGGKSAGYDYRAQTPIASGRQQALLPYAPETVTTYELGAKSEPLAGRLTLNGALFYNSFDALQITTLDPSTGLSHRYNAGDGHSYGAEFEAHWHPVAAVSIDATGSYLFAQLDSFAGVFSRTVYASGLAINNTPHAGERLPYAPRFQGNLAASYTLPQRWTRNLPGEFRIGGDVSYQSALFTDALDNTQTRLPDQTYFNALLAWTSADRHWDVSLSARNLADRRLPQTLSFVQAQGVPLIWAASYANPRTVFATLRYRL</sequence>
<reference evidence="17 19" key="1">
    <citation type="submission" date="2020-06" db="EMBL/GenBank/DDBJ databases">
        <title>Description of novel acetic acid bacteria.</title>
        <authorList>
            <person name="Sombolestani A."/>
        </authorList>
    </citation>
    <scope>NUCLEOTIDE SEQUENCE [LARGE SCALE GENOMIC DNA]</scope>
    <source>
        <strain evidence="17 19">LMG 26838</strain>
    </source>
</reference>
<evidence type="ECO:0000256" key="6">
    <source>
        <dbReference type="ARBA" id="ARBA00023004"/>
    </source>
</evidence>
<evidence type="ECO:0000313" key="17">
    <source>
        <dbReference type="EMBL" id="NVN30611.1"/>
    </source>
</evidence>
<evidence type="ECO:0000313" key="18">
    <source>
        <dbReference type="Proteomes" id="UP000557688"/>
    </source>
</evidence>
<dbReference type="PANTHER" id="PTHR32552:SF81">
    <property type="entry name" value="TONB-DEPENDENT OUTER MEMBRANE RECEPTOR"/>
    <property type="match status" value="1"/>
</dbReference>
<dbReference type="InterPro" id="IPR039426">
    <property type="entry name" value="TonB-dep_rcpt-like"/>
</dbReference>
<dbReference type="Gene3D" id="2.40.170.20">
    <property type="entry name" value="TonB-dependent receptor, beta-barrel domain"/>
    <property type="match status" value="1"/>
</dbReference>
<keyword evidence="18" id="KW-1185">Reference proteome</keyword>
<evidence type="ECO:0000256" key="9">
    <source>
        <dbReference type="ARBA" id="ARBA00023136"/>
    </source>
</evidence>
<evidence type="ECO:0000256" key="10">
    <source>
        <dbReference type="ARBA" id="ARBA00023237"/>
    </source>
</evidence>
<evidence type="ECO:0000259" key="14">
    <source>
        <dbReference type="Pfam" id="PF00593"/>
    </source>
</evidence>
<evidence type="ECO:0000256" key="8">
    <source>
        <dbReference type="ARBA" id="ARBA00023077"/>
    </source>
</evidence>
<keyword evidence="3 11" id="KW-1134">Transmembrane beta strand</keyword>
<keyword evidence="5 11" id="KW-0812">Transmembrane</keyword>
<dbReference type="PROSITE" id="PS51257">
    <property type="entry name" value="PROKAR_LIPOPROTEIN"/>
    <property type="match status" value="1"/>
</dbReference>
<name>A0A850NLC9_9PROT</name>
<organism evidence="17 19">
    <name type="scientific">Endobacter medicaginis</name>
    <dbReference type="NCBI Taxonomy" id="1181271"/>
    <lineage>
        <taxon>Bacteria</taxon>
        <taxon>Pseudomonadati</taxon>
        <taxon>Pseudomonadota</taxon>
        <taxon>Alphaproteobacteria</taxon>
        <taxon>Acetobacterales</taxon>
        <taxon>Acetobacteraceae</taxon>
        <taxon>Endobacter</taxon>
    </lineage>
</organism>
<dbReference type="RefSeq" id="WP_176624285.1">
    <property type="nucleotide sequence ID" value="NZ_JABXXQ010000183.1"/>
</dbReference>
<feature type="domain" description="TonB-dependent receptor-like beta-barrel" evidence="14">
    <location>
        <begin position="245"/>
        <end position="720"/>
    </location>
</feature>
<dbReference type="AlphaFoldDB" id="A0A850NLC9"/>
<dbReference type="PROSITE" id="PS52016">
    <property type="entry name" value="TONB_DEPENDENT_REC_3"/>
    <property type="match status" value="1"/>
</dbReference>
<feature type="signal peptide" evidence="13">
    <location>
        <begin position="1"/>
        <end position="25"/>
    </location>
</feature>
<feature type="domain" description="TonB-dependent receptor plug" evidence="15">
    <location>
        <begin position="59"/>
        <end position="165"/>
    </location>
</feature>
<dbReference type="GO" id="GO:0006826">
    <property type="term" value="P:iron ion transport"/>
    <property type="evidence" value="ECO:0007669"/>
    <property type="project" value="UniProtKB-KW"/>
</dbReference>
<keyword evidence="2 11" id="KW-0813">Transport</keyword>
<dbReference type="Proteomes" id="UP000557688">
    <property type="component" value="Unassembled WGS sequence"/>
</dbReference>
<dbReference type="InterPro" id="IPR000531">
    <property type="entry name" value="Beta-barrel_TonB"/>
</dbReference>
<proteinExistence type="inferred from homology"/>
<comment type="similarity">
    <text evidence="11 12">Belongs to the TonB-dependent receptor family.</text>
</comment>
<keyword evidence="4" id="KW-0410">Iron transport</keyword>
<protein>
    <submittedName>
        <fullName evidence="16">Iron complex outermembrane receptor protein</fullName>
    </submittedName>
    <submittedName>
        <fullName evidence="17">TonB-dependent receptor</fullName>
    </submittedName>
</protein>
<evidence type="ECO:0000256" key="4">
    <source>
        <dbReference type="ARBA" id="ARBA00022496"/>
    </source>
</evidence>
<evidence type="ECO:0000313" key="16">
    <source>
        <dbReference type="EMBL" id="MBB3172895.1"/>
    </source>
</evidence>
<reference evidence="16 18" key="2">
    <citation type="submission" date="2020-08" db="EMBL/GenBank/DDBJ databases">
        <title>Genomic Encyclopedia of Type Strains, Phase III (KMG-III): the genomes of soil and plant-associated and newly described type strains.</title>
        <authorList>
            <person name="Whitman W."/>
        </authorList>
    </citation>
    <scope>NUCLEOTIDE SEQUENCE [LARGE SCALE GENOMIC DNA]</scope>
    <source>
        <strain evidence="16 18">CECT 8088</strain>
    </source>
</reference>
<dbReference type="InterPro" id="IPR012910">
    <property type="entry name" value="Plug_dom"/>
</dbReference>
<evidence type="ECO:0000256" key="13">
    <source>
        <dbReference type="SAM" id="SignalP"/>
    </source>
</evidence>
<keyword evidence="10 11" id="KW-0998">Cell outer membrane</keyword>
<keyword evidence="6" id="KW-0408">Iron</keyword>
<dbReference type="Proteomes" id="UP000565205">
    <property type="component" value="Unassembled WGS sequence"/>
</dbReference>
<evidence type="ECO:0000256" key="2">
    <source>
        <dbReference type="ARBA" id="ARBA00022448"/>
    </source>
</evidence>
<feature type="chain" id="PRO_5036418679" evidence="13">
    <location>
        <begin position="26"/>
        <end position="759"/>
    </location>
</feature>
<dbReference type="GO" id="GO:0009279">
    <property type="term" value="C:cell outer membrane"/>
    <property type="evidence" value="ECO:0007669"/>
    <property type="project" value="UniProtKB-SubCell"/>
</dbReference>
<evidence type="ECO:0000256" key="1">
    <source>
        <dbReference type="ARBA" id="ARBA00004571"/>
    </source>
</evidence>
<accession>A0A850NLC9</accession>
<evidence type="ECO:0000313" key="19">
    <source>
        <dbReference type="Proteomes" id="UP000565205"/>
    </source>
</evidence>
<dbReference type="Pfam" id="PF00593">
    <property type="entry name" value="TonB_dep_Rec_b-barrel"/>
    <property type="match status" value="1"/>
</dbReference>
<evidence type="ECO:0000256" key="3">
    <source>
        <dbReference type="ARBA" id="ARBA00022452"/>
    </source>
</evidence>
<dbReference type="Pfam" id="PF07715">
    <property type="entry name" value="Plug"/>
    <property type="match status" value="1"/>
</dbReference>
<evidence type="ECO:0000256" key="12">
    <source>
        <dbReference type="RuleBase" id="RU003357"/>
    </source>
</evidence>
<evidence type="ECO:0000256" key="7">
    <source>
        <dbReference type="ARBA" id="ARBA00023065"/>
    </source>
</evidence>
<dbReference type="PANTHER" id="PTHR32552">
    <property type="entry name" value="FERRICHROME IRON RECEPTOR-RELATED"/>
    <property type="match status" value="1"/>
</dbReference>
<keyword evidence="13" id="KW-0732">Signal</keyword>
<evidence type="ECO:0000256" key="11">
    <source>
        <dbReference type="PROSITE-ProRule" id="PRU01360"/>
    </source>
</evidence>
<dbReference type="InterPro" id="IPR036942">
    <property type="entry name" value="Beta-barrel_TonB_sf"/>
</dbReference>
<dbReference type="SUPFAM" id="SSF56935">
    <property type="entry name" value="Porins"/>
    <property type="match status" value="1"/>
</dbReference>
<keyword evidence="8 12" id="KW-0798">TonB box</keyword>
<evidence type="ECO:0000259" key="15">
    <source>
        <dbReference type="Pfam" id="PF07715"/>
    </source>
</evidence>
<dbReference type="EMBL" id="JABXXQ010000183">
    <property type="protein sequence ID" value="NVN30611.1"/>
    <property type="molecule type" value="Genomic_DNA"/>
</dbReference>
<keyword evidence="7" id="KW-0406">Ion transport</keyword>
<comment type="subcellular location">
    <subcellularLocation>
        <location evidence="1 11">Cell outer membrane</location>
        <topology evidence="1 11">Multi-pass membrane protein</topology>
    </subcellularLocation>
</comment>
<keyword evidence="9 11" id="KW-0472">Membrane</keyword>
<comment type="caution">
    <text evidence="17">The sequence shown here is derived from an EMBL/GenBank/DDBJ whole genome shotgun (WGS) entry which is preliminary data.</text>
</comment>
<dbReference type="EMBL" id="JACHXV010000002">
    <property type="protein sequence ID" value="MBB3172895.1"/>
    <property type="molecule type" value="Genomic_DNA"/>
</dbReference>
<keyword evidence="17" id="KW-0675">Receptor</keyword>
<evidence type="ECO:0000256" key="5">
    <source>
        <dbReference type="ARBA" id="ARBA00022692"/>
    </source>
</evidence>
<gene>
    <name evidence="16" type="ORF">FHR90_000709</name>
    <name evidence="17" type="ORF">HUK83_09750</name>
</gene>